<dbReference type="SUPFAM" id="SSF57829">
    <property type="entry name" value="Zn-binding ribosomal proteins"/>
    <property type="match status" value="1"/>
</dbReference>
<organism evidence="4 5">
    <name type="scientific">Coptis chinensis</name>
    <dbReference type="NCBI Taxonomy" id="261450"/>
    <lineage>
        <taxon>Eukaryota</taxon>
        <taxon>Viridiplantae</taxon>
        <taxon>Streptophyta</taxon>
        <taxon>Embryophyta</taxon>
        <taxon>Tracheophyta</taxon>
        <taxon>Spermatophyta</taxon>
        <taxon>Magnoliopsida</taxon>
        <taxon>Ranunculales</taxon>
        <taxon>Ranunculaceae</taxon>
        <taxon>Coptidoideae</taxon>
        <taxon>Coptis</taxon>
    </lineage>
</organism>
<dbReference type="GO" id="GO:0006412">
    <property type="term" value="P:translation"/>
    <property type="evidence" value="ECO:0007669"/>
    <property type="project" value="InterPro"/>
</dbReference>
<dbReference type="GO" id="GO:0003735">
    <property type="term" value="F:structural constituent of ribosome"/>
    <property type="evidence" value="ECO:0007669"/>
    <property type="project" value="InterPro"/>
</dbReference>
<evidence type="ECO:0000256" key="2">
    <source>
        <dbReference type="ARBA" id="ARBA00022980"/>
    </source>
</evidence>
<dbReference type="GO" id="GO:0015934">
    <property type="term" value="C:large ribosomal subunit"/>
    <property type="evidence" value="ECO:0007669"/>
    <property type="project" value="TreeGrafter"/>
</dbReference>
<keyword evidence="2" id="KW-0689">Ribosomal protein</keyword>
<dbReference type="FunFam" id="2.20.28.120:FF:000006">
    <property type="entry name" value="50S ribosomal protein L33"/>
    <property type="match status" value="1"/>
</dbReference>
<dbReference type="Pfam" id="PF00471">
    <property type="entry name" value="Ribosomal_L33"/>
    <property type="match status" value="1"/>
</dbReference>
<dbReference type="OrthoDB" id="275534at2759"/>
<accession>A0A835LDT3</accession>
<dbReference type="PANTHER" id="PTHR15238:SF1">
    <property type="entry name" value="LARGE RIBOSOMAL SUBUNIT PROTEIN BL33M"/>
    <property type="match status" value="1"/>
</dbReference>
<gene>
    <name evidence="4" type="ORF">IFM89_015514</name>
</gene>
<comment type="caution">
    <text evidence="4">The sequence shown here is derived from an EMBL/GenBank/DDBJ whole genome shotgun (WGS) entry which is preliminary data.</text>
</comment>
<sequence>MRWQYDLAQLHYLGVSMGMAKSDSIFIRLVSAAGTGFFYVKRKSPWKMTEKLKFRKYDPWVNCLTLFTEAKME</sequence>
<proteinExistence type="inferred from homology"/>
<evidence type="ECO:0000313" key="5">
    <source>
        <dbReference type="Proteomes" id="UP000631114"/>
    </source>
</evidence>
<comment type="similarity">
    <text evidence="1">Belongs to the bacterial ribosomal protein bL33 family.</text>
</comment>
<dbReference type="InterPro" id="IPR038584">
    <property type="entry name" value="Ribosomal_bL33_sf"/>
</dbReference>
<reference evidence="4 5" key="1">
    <citation type="submission" date="2020-10" db="EMBL/GenBank/DDBJ databases">
        <title>The Coptis chinensis genome and diversification of protoberbering-type alkaloids.</title>
        <authorList>
            <person name="Wang B."/>
            <person name="Shu S."/>
            <person name="Song C."/>
            <person name="Liu Y."/>
        </authorList>
    </citation>
    <scope>NUCLEOTIDE SEQUENCE [LARGE SCALE GENOMIC DNA]</scope>
    <source>
        <strain evidence="4">HL-2020</strain>
        <tissue evidence="4">Leaf</tissue>
    </source>
</reference>
<dbReference type="NCBIfam" id="TIGR01023">
    <property type="entry name" value="rpmG_bact"/>
    <property type="match status" value="1"/>
</dbReference>
<dbReference type="Proteomes" id="UP000631114">
    <property type="component" value="Unassembled WGS sequence"/>
</dbReference>
<evidence type="ECO:0000313" key="4">
    <source>
        <dbReference type="EMBL" id="KAF9588787.1"/>
    </source>
</evidence>
<dbReference type="GO" id="GO:0005737">
    <property type="term" value="C:cytoplasm"/>
    <property type="evidence" value="ECO:0007669"/>
    <property type="project" value="UniProtKB-ARBA"/>
</dbReference>
<evidence type="ECO:0000256" key="3">
    <source>
        <dbReference type="ARBA" id="ARBA00023274"/>
    </source>
</evidence>
<name>A0A835LDT3_9MAGN</name>
<keyword evidence="3" id="KW-0687">Ribonucleoprotein</keyword>
<dbReference type="InterPro" id="IPR001705">
    <property type="entry name" value="Ribosomal_bL33"/>
</dbReference>
<dbReference type="AlphaFoldDB" id="A0A835LDT3"/>
<evidence type="ECO:0008006" key="6">
    <source>
        <dbReference type="Google" id="ProtNLM"/>
    </source>
</evidence>
<dbReference type="PANTHER" id="PTHR15238">
    <property type="entry name" value="54S RIBOSOMAL PROTEIN L39, MITOCHONDRIAL"/>
    <property type="match status" value="1"/>
</dbReference>
<keyword evidence="5" id="KW-1185">Reference proteome</keyword>
<dbReference type="Gene3D" id="2.20.28.120">
    <property type="entry name" value="Ribosomal protein L33"/>
    <property type="match status" value="1"/>
</dbReference>
<protein>
    <recommendedName>
        <fullName evidence="6">Ribosomal protein L33</fullName>
    </recommendedName>
</protein>
<dbReference type="InterPro" id="IPR011332">
    <property type="entry name" value="Ribosomal_zn-bd"/>
</dbReference>
<dbReference type="EMBL" id="JADFTS010000009">
    <property type="protein sequence ID" value="KAF9588787.1"/>
    <property type="molecule type" value="Genomic_DNA"/>
</dbReference>
<evidence type="ECO:0000256" key="1">
    <source>
        <dbReference type="ARBA" id="ARBA00007596"/>
    </source>
</evidence>